<evidence type="ECO:0000313" key="3">
    <source>
        <dbReference type="Proteomes" id="UP001271792"/>
    </source>
</evidence>
<proteinExistence type="predicted"/>
<keyword evidence="1" id="KW-0472">Membrane</keyword>
<feature type="non-terminal residue" evidence="2">
    <location>
        <position position="177"/>
    </location>
</feature>
<feature type="transmembrane region" description="Helical" evidence="1">
    <location>
        <begin position="40"/>
        <end position="60"/>
    </location>
</feature>
<accession>A0ABU4U7C4</accession>
<reference evidence="2 3" key="1">
    <citation type="submission" date="2023-11" db="EMBL/GenBank/DDBJ databases">
        <title>Lentzea sokolovensis, sp. nov., Lentzea kristufkii, sp. nov., and Lentzea miocenensis, sp. nov., rare actinobacteria from Sokolov Coal Basin, Miocene lacustrine sediment, Czech Republic.</title>
        <authorList>
            <person name="Lara A."/>
            <person name="Kotroba L."/>
            <person name="Nouioui I."/>
            <person name="Neumann-Schaal M."/>
            <person name="Mast Y."/>
            <person name="Chronakova A."/>
        </authorList>
    </citation>
    <scope>NUCLEOTIDE SEQUENCE [LARGE SCALE GENOMIC DNA]</scope>
    <source>
        <strain evidence="2 3">BCCO 10_0798</strain>
    </source>
</reference>
<evidence type="ECO:0000256" key="1">
    <source>
        <dbReference type="SAM" id="Phobius"/>
    </source>
</evidence>
<name>A0ABU4U7C4_9PSEU</name>
<keyword evidence="1" id="KW-1133">Transmembrane helix</keyword>
<dbReference type="Proteomes" id="UP001271792">
    <property type="component" value="Unassembled WGS sequence"/>
</dbReference>
<keyword evidence="1" id="KW-0812">Transmembrane</keyword>
<evidence type="ECO:0000313" key="2">
    <source>
        <dbReference type="EMBL" id="MDX8056250.1"/>
    </source>
</evidence>
<comment type="caution">
    <text evidence="2">The sequence shown here is derived from an EMBL/GenBank/DDBJ whole genome shotgun (WGS) entry which is preliminary data.</text>
</comment>
<organism evidence="2 3">
    <name type="scientific">Lentzea kristufekii</name>
    <dbReference type="NCBI Taxonomy" id="3095430"/>
    <lineage>
        <taxon>Bacteria</taxon>
        <taxon>Bacillati</taxon>
        <taxon>Actinomycetota</taxon>
        <taxon>Actinomycetes</taxon>
        <taxon>Pseudonocardiales</taxon>
        <taxon>Pseudonocardiaceae</taxon>
        <taxon>Lentzea</taxon>
    </lineage>
</organism>
<reference evidence="2 3" key="2">
    <citation type="submission" date="2023-11" db="EMBL/GenBank/DDBJ databases">
        <authorList>
            <person name="Lara A.C."/>
            <person name="Chronakova A."/>
        </authorList>
    </citation>
    <scope>NUCLEOTIDE SEQUENCE [LARGE SCALE GENOMIC DNA]</scope>
    <source>
        <strain evidence="2 3">BCCO 10_0798</strain>
    </source>
</reference>
<protein>
    <submittedName>
        <fullName evidence="2">Uncharacterized protein</fullName>
    </submittedName>
</protein>
<dbReference type="EMBL" id="JAXAVV010000038">
    <property type="protein sequence ID" value="MDX8056250.1"/>
    <property type="molecule type" value="Genomic_DNA"/>
</dbReference>
<gene>
    <name evidence="2" type="ORF">SK571_43335</name>
</gene>
<keyword evidence="3" id="KW-1185">Reference proteome</keyword>
<sequence length="177" mass="18682">MRESGQKIIAVVALVLLFALPVVGASYVLANAKQVDAANVVSGLLAPLAITIGGVGQVWAKLRSRGGRATDDQLDSAVAELARQSQAFWRKEAFSRGITVSVALRVAWQWTTSVPNAPSAEDVSAPVSAGAGPQRIPAVGRRPRLVRSGGLPQLHELYRRLDRGRLVVLGEKGAGKT</sequence>